<dbReference type="AlphaFoldDB" id="A0A7S4UHC9"/>
<dbReference type="CDD" id="cd00075">
    <property type="entry name" value="HATPase"/>
    <property type="match status" value="1"/>
</dbReference>
<dbReference type="SUPFAM" id="SSF55874">
    <property type="entry name" value="ATPase domain of HSP90 chaperone/DNA topoisomerase II/histidine kinase"/>
    <property type="match status" value="1"/>
</dbReference>
<keyword evidence="3" id="KW-0808">Transferase</keyword>
<dbReference type="GO" id="GO:0009927">
    <property type="term" value="F:histidine phosphotransfer kinase activity"/>
    <property type="evidence" value="ECO:0007669"/>
    <property type="project" value="TreeGrafter"/>
</dbReference>
<evidence type="ECO:0000256" key="2">
    <source>
        <dbReference type="ARBA" id="ARBA00012438"/>
    </source>
</evidence>
<dbReference type="InterPro" id="IPR003661">
    <property type="entry name" value="HisK_dim/P_dom"/>
</dbReference>
<dbReference type="SMART" id="SM00388">
    <property type="entry name" value="HisKA"/>
    <property type="match status" value="1"/>
</dbReference>
<dbReference type="InterPro" id="IPR036097">
    <property type="entry name" value="HisK_dim/P_sf"/>
</dbReference>
<dbReference type="InterPro" id="IPR005467">
    <property type="entry name" value="His_kinase_dom"/>
</dbReference>
<accession>A0A7S4UHC9</accession>
<evidence type="ECO:0000256" key="3">
    <source>
        <dbReference type="ARBA" id="ARBA00022679"/>
    </source>
</evidence>
<keyword evidence="4" id="KW-0418">Kinase</keyword>
<dbReference type="PROSITE" id="PS50109">
    <property type="entry name" value="HIS_KIN"/>
    <property type="match status" value="1"/>
</dbReference>
<dbReference type="CDD" id="cd00082">
    <property type="entry name" value="HisKA"/>
    <property type="match status" value="1"/>
</dbReference>
<dbReference type="EC" id="2.7.13.3" evidence="2"/>
<dbReference type="Pfam" id="PF00512">
    <property type="entry name" value="HisKA"/>
    <property type="match status" value="1"/>
</dbReference>
<feature type="domain" description="Histidine kinase" evidence="5">
    <location>
        <begin position="105"/>
        <end position="315"/>
    </location>
</feature>
<proteinExistence type="predicted"/>
<dbReference type="GO" id="GO:0005886">
    <property type="term" value="C:plasma membrane"/>
    <property type="evidence" value="ECO:0007669"/>
    <property type="project" value="TreeGrafter"/>
</dbReference>
<dbReference type="EMBL" id="HBKR01026719">
    <property type="protein sequence ID" value="CAE2319733.1"/>
    <property type="molecule type" value="Transcribed_RNA"/>
</dbReference>
<organism evidence="6">
    <name type="scientific">Paramoeba aestuarina</name>
    <dbReference type="NCBI Taxonomy" id="180227"/>
    <lineage>
        <taxon>Eukaryota</taxon>
        <taxon>Amoebozoa</taxon>
        <taxon>Discosea</taxon>
        <taxon>Flabellinia</taxon>
        <taxon>Dactylopodida</taxon>
        <taxon>Paramoebidae</taxon>
        <taxon>Paramoeba</taxon>
    </lineage>
</organism>
<dbReference type="Gene3D" id="3.30.565.10">
    <property type="entry name" value="Histidine kinase-like ATPase, C-terminal domain"/>
    <property type="match status" value="1"/>
</dbReference>
<dbReference type="GO" id="GO:0000155">
    <property type="term" value="F:phosphorelay sensor kinase activity"/>
    <property type="evidence" value="ECO:0007669"/>
    <property type="project" value="InterPro"/>
</dbReference>
<name>A0A7S4UHC9_9EUKA</name>
<evidence type="ECO:0000313" key="6">
    <source>
        <dbReference type="EMBL" id="CAE2319733.1"/>
    </source>
</evidence>
<dbReference type="PANTHER" id="PTHR43047:SF72">
    <property type="entry name" value="OSMOSENSING HISTIDINE PROTEIN KINASE SLN1"/>
    <property type="match status" value="1"/>
</dbReference>
<evidence type="ECO:0000256" key="4">
    <source>
        <dbReference type="ARBA" id="ARBA00022777"/>
    </source>
</evidence>
<dbReference type="InterPro" id="IPR036890">
    <property type="entry name" value="HATPase_C_sf"/>
</dbReference>
<reference evidence="6" key="1">
    <citation type="submission" date="2021-01" db="EMBL/GenBank/DDBJ databases">
        <authorList>
            <person name="Corre E."/>
            <person name="Pelletier E."/>
            <person name="Niang G."/>
            <person name="Scheremetjew M."/>
            <person name="Finn R."/>
            <person name="Kale V."/>
            <person name="Holt S."/>
            <person name="Cochrane G."/>
            <person name="Meng A."/>
            <person name="Brown T."/>
            <person name="Cohen L."/>
        </authorList>
    </citation>
    <scope>NUCLEOTIDE SEQUENCE</scope>
    <source>
        <strain evidence="6">SoJaBio B1-5/56/2</strain>
    </source>
</reference>
<protein>
    <recommendedName>
        <fullName evidence="2">histidine kinase</fullName>
        <ecNumber evidence="2">2.7.13.3</ecNumber>
    </recommendedName>
</protein>
<evidence type="ECO:0000256" key="1">
    <source>
        <dbReference type="ARBA" id="ARBA00000085"/>
    </source>
</evidence>
<comment type="catalytic activity">
    <reaction evidence="1">
        <text>ATP + protein L-histidine = ADP + protein N-phospho-L-histidine.</text>
        <dbReference type="EC" id="2.7.13.3"/>
    </reaction>
</comment>
<sequence length="315" mass="34351">MAGSPVLLAYQIIPLVTLACVGVKLSSYSFVACGMGLLGTFYLGKRESAIPEEYQQLFSNLCNLCLLAELYCLNLFIDVHIKGRMREKQQQLVKALHAKFRFICNVTHELRTPLHGLLSACGLLMHNNNTIIIKNSNDISSNLELLKTIDCCGQLLLSLVNNLLDTGKIESGDSLCCVQTEFSINDILETSLLVAQRLASAKNLHMIVDIEKCLPKKVIGDGARISQVLINIFSNAIKYSPPHSDGVIFRVTTTSSCSPSLPLPASSSPSPSSLLWIVMEVIDNGIGIPPSMRNNFLSSGFKSSQMGYAVGVVWD</sequence>
<dbReference type="Pfam" id="PF02518">
    <property type="entry name" value="HATPase_c"/>
    <property type="match status" value="1"/>
</dbReference>
<dbReference type="InterPro" id="IPR003594">
    <property type="entry name" value="HATPase_dom"/>
</dbReference>
<gene>
    <name evidence="6" type="ORF">NAES01612_LOCUS17526</name>
</gene>
<dbReference type="SUPFAM" id="SSF47384">
    <property type="entry name" value="Homodimeric domain of signal transducing histidine kinase"/>
    <property type="match status" value="1"/>
</dbReference>
<dbReference type="PANTHER" id="PTHR43047">
    <property type="entry name" value="TWO-COMPONENT HISTIDINE PROTEIN KINASE"/>
    <property type="match status" value="1"/>
</dbReference>
<dbReference type="Gene3D" id="1.10.287.130">
    <property type="match status" value="1"/>
</dbReference>
<evidence type="ECO:0000259" key="5">
    <source>
        <dbReference type="PROSITE" id="PS50109"/>
    </source>
</evidence>